<dbReference type="Gene3D" id="1.10.10.1450">
    <property type="match status" value="1"/>
</dbReference>
<dbReference type="InterPro" id="IPR041426">
    <property type="entry name" value="Mos1_HTH"/>
</dbReference>
<sequence>MHASNHSFEMHTSSFGKCSFSGLLQLSECFDDFLDVATSRQKLLRVIIVYDDHALTERTCQKWFARFERGNFYSEDEETPGAPPKSNTNAKGTLKTLGVTQPAIFHRLKNRNVPKGRKLSAV</sequence>
<evidence type="ECO:0000313" key="4">
    <source>
        <dbReference type="Proteomes" id="UP001235939"/>
    </source>
</evidence>
<proteinExistence type="predicted"/>
<evidence type="ECO:0000313" key="3">
    <source>
        <dbReference type="EMBL" id="UYV63023.1"/>
    </source>
</evidence>
<protein>
    <recommendedName>
        <fullName evidence="2">Mos1 transposase HTH domain-containing protein</fullName>
    </recommendedName>
</protein>
<dbReference type="EMBL" id="CP092864">
    <property type="protein sequence ID" value="UYV63023.1"/>
    <property type="molecule type" value="Genomic_DNA"/>
</dbReference>
<feature type="region of interest" description="Disordered" evidence="1">
    <location>
        <begin position="74"/>
        <end position="95"/>
    </location>
</feature>
<evidence type="ECO:0000259" key="2">
    <source>
        <dbReference type="Pfam" id="PF17906"/>
    </source>
</evidence>
<name>A0ABY6K3H1_9ARAC</name>
<dbReference type="Proteomes" id="UP001235939">
    <property type="component" value="Chromosome 02"/>
</dbReference>
<organism evidence="3 4">
    <name type="scientific">Cordylochernes scorpioides</name>
    <dbReference type="NCBI Taxonomy" id="51811"/>
    <lineage>
        <taxon>Eukaryota</taxon>
        <taxon>Metazoa</taxon>
        <taxon>Ecdysozoa</taxon>
        <taxon>Arthropoda</taxon>
        <taxon>Chelicerata</taxon>
        <taxon>Arachnida</taxon>
        <taxon>Pseudoscorpiones</taxon>
        <taxon>Cheliferoidea</taxon>
        <taxon>Chernetidae</taxon>
        <taxon>Cordylochernes</taxon>
    </lineage>
</organism>
<dbReference type="Pfam" id="PF17906">
    <property type="entry name" value="HTH_48"/>
    <property type="match status" value="1"/>
</dbReference>
<gene>
    <name evidence="3" type="ORF">LAZ67_2002876</name>
</gene>
<accession>A0ABY6K3H1</accession>
<feature type="domain" description="Mos1 transposase HTH" evidence="2">
    <location>
        <begin position="49"/>
        <end position="71"/>
    </location>
</feature>
<reference evidence="3 4" key="1">
    <citation type="submission" date="2022-01" db="EMBL/GenBank/DDBJ databases">
        <title>A chromosomal length assembly of Cordylochernes scorpioides.</title>
        <authorList>
            <person name="Zeh D."/>
            <person name="Zeh J."/>
        </authorList>
    </citation>
    <scope>NUCLEOTIDE SEQUENCE [LARGE SCALE GENOMIC DNA]</scope>
    <source>
        <strain evidence="3">IN4F17</strain>
        <tissue evidence="3">Whole Body</tissue>
    </source>
</reference>
<evidence type="ECO:0000256" key="1">
    <source>
        <dbReference type="SAM" id="MobiDB-lite"/>
    </source>
</evidence>
<keyword evidence="4" id="KW-1185">Reference proteome</keyword>